<feature type="transmembrane region" description="Helical" evidence="8">
    <location>
        <begin position="289"/>
        <end position="305"/>
    </location>
</feature>
<dbReference type="Proteomes" id="UP000002710">
    <property type="component" value="Chromosome"/>
</dbReference>
<evidence type="ECO:0000256" key="8">
    <source>
        <dbReference type="SAM" id="Phobius"/>
    </source>
</evidence>
<sequence length="371" mass="40416">MPLSKPRRAASPGRLDALDALRAVAIVMVVCIHVLGYCLPLPPAQYAVISFVVQTAGVATFYLTDGYLLAFGRAHKEHHHRQFMQKSARRLLVPWIAFTVLYTAARYAFELAGLMDNYAIAGRSPAEVATAAYSSVYAPQLYFLASLFLIRAVCPVTAALMLKMPVYAAGALLAAGVWALNSYGISGLFPFSLLAGFPGQEPVLHAVHGLQFHACGMLLWRLHNRYGLRPLVLTTFPVLGLCLLGLLAGNLHLPRITQYAYLLSLFLFFAATGFHPAPLLWLGRNTMGIYLLHTPIILKAVSMAVNRLVTIPLLSFTLITCGVVLASVTAIPLLRRLPAGHLLLGEYPPAKKQAGPPTPRSRREPQSNRSV</sequence>
<dbReference type="PANTHER" id="PTHR40074">
    <property type="entry name" value="O-ACETYLTRANSFERASE WECH"/>
    <property type="match status" value="1"/>
</dbReference>
<feature type="transmembrane region" description="Helical" evidence="8">
    <location>
        <begin position="20"/>
        <end position="42"/>
    </location>
</feature>
<organism evidence="10 11">
    <name type="scientific">Oleidesulfovibrio alaskensis (strain ATCC BAA-1058 / DSM 17464 / G20)</name>
    <name type="common">Desulfovibrio alaskensis</name>
    <dbReference type="NCBI Taxonomy" id="207559"/>
    <lineage>
        <taxon>Bacteria</taxon>
        <taxon>Pseudomonadati</taxon>
        <taxon>Thermodesulfobacteriota</taxon>
        <taxon>Desulfovibrionia</taxon>
        <taxon>Desulfovibrionales</taxon>
        <taxon>Desulfovibrionaceae</taxon>
        <taxon>Oleidesulfovibrio</taxon>
    </lineage>
</organism>
<evidence type="ECO:0000313" key="11">
    <source>
        <dbReference type="Proteomes" id="UP000002710"/>
    </source>
</evidence>
<dbReference type="GO" id="GO:0016413">
    <property type="term" value="F:O-acetyltransferase activity"/>
    <property type="evidence" value="ECO:0007669"/>
    <property type="project" value="TreeGrafter"/>
</dbReference>
<feature type="transmembrane region" description="Helical" evidence="8">
    <location>
        <begin position="169"/>
        <end position="191"/>
    </location>
</feature>
<keyword evidence="4 8" id="KW-0812">Transmembrane</keyword>
<gene>
    <name evidence="10" type="ordered locus">Dde_0085</name>
</gene>
<name>Q317L0_OLEA2</name>
<keyword evidence="5 8" id="KW-1133">Transmembrane helix</keyword>
<feature type="transmembrane region" description="Helical" evidence="8">
    <location>
        <begin position="91"/>
        <end position="109"/>
    </location>
</feature>
<evidence type="ECO:0000256" key="1">
    <source>
        <dbReference type="ARBA" id="ARBA00004651"/>
    </source>
</evidence>
<dbReference type="Pfam" id="PF01757">
    <property type="entry name" value="Acyl_transf_3"/>
    <property type="match status" value="1"/>
</dbReference>
<dbReference type="AlphaFoldDB" id="Q317L0"/>
<dbReference type="RefSeq" id="WP_011366267.1">
    <property type="nucleotide sequence ID" value="NC_007519.1"/>
</dbReference>
<dbReference type="HOGENOM" id="CLU_745411_0_0_7"/>
<accession>Q317L0</accession>
<protein>
    <recommendedName>
        <fullName evidence="9">Acyltransferase 3 domain-containing protein</fullName>
    </recommendedName>
</protein>
<reference evidence="10 11" key="1">
    <citation type="journal article" date="2011" name="J. Bacteriol.">
        <title>Complete genome sequence and updated annotation of Desulfovibrio alaskensis G20.</title>
        <authorList>
            <person name="Hauser L.J."/>
            <person name="Land M.L."/>
            <person name="Brown S.D."/>
            <person name="Larimer F."/>
            <person name="Keller K.L."/>
            <person name="Rapp-Giles B.J."/>
            <person name="Price M.N."/>
            <person name="Lin M."/>
            <person name="Bruce D.C."/>
            <person name="Detter J.C."/>
            <person name="Tapia R."/>
            <person name="Han C.S."/>
            <person name="Goodwin L.A."/>
            <person name="Cheng J.F."/>
            <person name="Pitluck S."/>
            <person name="Copeland A."/>
            <person name="Lucas S."/>
            <person name="Nolan M."/>
            <person name="Lapidus A.L."/>
            <person name="Palumbo A.V."/>
            <person name="Wall J.D."/>
        </authorList>
    </citation>
    <scope>NUCLEOTIDE SEQUENCE [LARGE SCALE GENOMIC DNA]</scope>
    <source>
        <strain evidence="11">ATCC BAA 1058 / DSM 17464 / G20</strain>
    </source>
</reference>
<feature type="transmembrane region" description="Helical" evidence="8">
    <location>
        <begin position="311"/>
        <end position="334"/>
    </location>
</feature>
<comment type="subcellular location">
    <subcellularLocation>
        <location evidence="1">Cell membrane</location>
        <topology evidence="1">Multi-pass membrane protein</topology>
    </subcellularLocation>
</comment>
<evidence type="ECO:0000256" key="2">
    <source>
        <dbReference type="ARBA" id="ARBA00007400"/>
    </source>
</evidence>
<evidence type="ECO:0000256" key="3">
    <source>
        <dbReference type="ARBA" id="ARBA00022475"/>
    </source>
</evidence>
<evidence type="ECO:0000259" key="9">
    <source>
        <dbReference type="Pfam" id="PF01757"/>
    </source>
</evidence>
<keyword evidence="11" id="KW-1185">Reference proteome</keyword>
<proteinExistence type="inferred from homology"/>
<feature type="transmembrane region" description="Helical" evidence="8">
    <location>
        <begin position="48"/>
        <end position="70"/>
    </location>
</feature>
<evidence type="ECO:0000256" key="6">
    <source>
        <dbReference type="ARBA" id="ARBA00023136"/>
    </source>
</evidence>
<evidence type="ECO:0000313" key="10">
    <source>
        <dbReference type="EMBL" id="ABB36886.2"/>
    </source>
</evidence>
<feature type="transmembrane region" description="Helical" evidence="8">
    <location>
        <begin position="232"/>
        <end position="253"/>
    </location>
</feature>
<keyword evidence="3" id="KW-1003">Cell membrane</keyword>
<feature type="compositionally biased region" description="Basic and acidic residues" evidence="7">
    <location>
        <begin position="361"/>
        <end position="371"/>
    </location>
</feature>
<feature type="domain" description="Acyltransferase 3" evidence="9">
    <location>
        <begin position="16"/>
        <end position="329"/>
    </location>
</feature>
<evidence type="ECO:0000256" key="4">
    <source>
        <dbReference type="ARBA" id="ARBA00022692"/>
    </source>
</evidence>
<dbReference type="GO" id="GO:0009246">
    <property type="term" value="P:enterobacterial common antigen biosynthetic process"/>
    <property type="evidence" value="ECO:0007669"/>
    <property type="project" value="TreeGrafter"/>
</dbReference>
<dbReference type="InterPro" id="IPR002656">
    <property type="entry name" value="Acyl_transf_3_dom"/>
</dbReference>
<feature type="transmembrane region" description="Helical" evidence="8">
    <location>
        <begin position="259"/>
        <end position="282"/>
    </location>
</feature>
<feature type="region of interest" description="Disordered" evidence="7">
    <location>
        <begin position="348"/>
        <end position="371"/>
    </location>
</feature>
<evidence type="ECO:0000256" key="5">
    <source>
        <dbReference type="ARBA" id="ARBA00022989"/>
    </source>
</evidence>
<comment type="similarity">
    <text evidence="2">Belongs to the acyltransferase 3 family.</text>
</comment>
<dbReference type="PANTHER" id="PTHR40074:SF2">
    <property type="entry name" value="O-ACETYLTRANSFERASE WECH"/>
    <property type="match status" value="1"/>
</dbReference>
<keyword evidence="6 8" id="KW-0472">Membrane</keyword>
<evidence type="ECO:0000256" key="7">
    <source>
        <dbReference type="SAM" id="MobiDB-lite"/>
    </source>
</evidence>
<dbReference type="EMBL" id="CP000112">
    <property type="protein sequence ID" value="ABB36886.2"/>
    <property type="molecule type" value="Genomic_DNA"/>
</dbReference>
<dbReference type="GO" id="GO:0005886">
    <property type="term" value="C:plasma membrane"/>
    <property type="evidence" value="ECO:0007669"/>
    <property type="project" value="UniProtKB-SubCell"/>
</dbReference>
<dbReference type="KEGG" id="dde:Dde_0085"/>